<dbReference type="Pfam" id="PF26216">
    <property type="entry name" value="GDPGP1_C"/>
    <property type="match status" value="1"/>
</dbReference>
<dbReference type="eggNOG" id="COG2385">
    <property type="taxonomic scope" value="Bacteria"/>
</dbReference>
<evidence type="ECO:0000313" key="7">
    <source>
        <dbReference type="Proteomes" id="UP000015993"/>
    </source>
</evidence>
<evidence type="ECO:0000313" key="6">
    <source>
        <dbReference type="EMBL" id="EHG24909.1"/>
    </source>
</evidence>
<dbReference type="GO" id="GO:0030435">
    <property type="term" value="P:sporulation resulting in formation of a cellular spore"/>
    <property type="evidence" value="ECO:0007669"/>
    <property type="project" value="InterPro"/>
</dbReference>
<dbReference type="SUPFAM" id="SSF53448">
    <property type="entry name" value="Nucleotide-diphospho-sugar transferases"/>
    <property type="match status" value="1"/>
</dbReference>
<dbReference type="Pfam" id="PF16269">
    <property type="entry name" value="DUF4922"/>
    <property type="match status" value="1"/>
</dbReference>
<accession>G5G911</accession>
<dbReference type="HOGENOM" id="CLU_265902_0_0_10"/>
<evidence type="ECO:0000259" key="4">
    <source>
        <dbReference type="Pfam" id="PF16269"/>
    </source>
</evidence>
<feature type="domain" description="Sporulation stage II protein D amidase enhancer LytB N-terminal" evidence="3">
    <location>
        <begin position="898"/>
        <end position="1014"/>
    </location>
</feature>
<dbReference type="InterPro" id="IPR058865">
    <property type="entry name" value="GDPGP1_C"/>
</dbReference>
<dbReference type="InterPro" id="IPR046320">
    <property type="entry name" value="DUF4922"/>
</dbReference>
<feature type="region of interest" description="Disordered" evidence="1">
    <location>
        <begin position="782"/>
        <end position="802"/>
    </location>
</feature>
<feature type="domain" description="Glycosyltransferase 2-like" evidence="2">
    <location>
        <begin position="211"/>
        <end position="341"/>
    </location>
</feature>
<feature type="domain" description="GDPGP1-like C-terminal" evidence="5">
    <location>
        <begin position="731"/>
        <end position="782"/>
    </location>
</feature>
<dbReference type="Proteomes" id="UP000015993">
    <property type="component" value="Unassembled WGS sequence"/>
</dbReference>
<dbReference type="Gene3D" id="3.90.550.10">
    <property type="entry name" value="Spore Coat Polysaccharide Biosynthesis Protein SpsA, Chain A"/>
    <property type="match status" value="1"/>
</dbReference>
<gene>
    <name evidence="6" type="ORF">HMPREF9332_00061</name>
</gene>
<protein>
    <recommendedName>
        <fullName evidence="8">Glycosyltransferase 2-like domain-containing protein</fullName>
    </recommendedName>
</protein>
<dbReference type="eggNOG" id="COG4360">
    <property type="taxonomic scope" value="Bacteria"/>
</dbReference>
<dbReference type="InterPro" id="IPR050834">
    <property type="entry name" value="Glycosyltransf_2"/>
</dbReference>
<dbReference type="PANTHER" id="PTHR43685:SF2">
    <property type="entry name" value="GLYCOSYLTRANSFERASE 2-LIKE DOMAIN-CONTAINING PROTEIN"/>
    <property type="match status" value="1"/>
</dbReference>
<dbReference type="eggNOG" id="COG0463">
    <property type="taxonomic scope" value="Bacteria"/>
</dbReference>
<dbReference type="Pfam" id="PF08486">
    <property type="entry name" value="SpoIID"/>
    <property type="match status" value="1"/>
</dbReference>
<dbReference type="AlphaFoldDB" id="G5G911"/>
<evidence type="ECO:0000259" key="3">
    <source>
        <dbReference type="Pfam" id="PF08486"/>
    </source>
</evidence>
<dbReference type="OrthoDB" id="1110483at2"/>
<evidence type="ECO:0000256" key="1">
    <source>
        <dbReference type="SAM" id="MobiDB-lite"/>
    </source>
</evidence>
<dbReference type="EMBL" id="ACZK01000003">
    <property type="protein sequence ID" value="EHG24909.1"/>
    <property type="molecule type" value="Genomic_DNA"/>
</dbReference>
<organism evidence="6 7">
    <name type="scientific">Alloprevotella rava F0323</name>
    <dbReference type="NCBI Taxonomy" id="679199"/>
    <lineage>
        <taxon>Bacteria</taxon>
        <taxon>Pseudomonadati</taxon>
        <taxon>Bacteroidota</taxon>
        <taxon>Bacteroidia</taxon>
        <taxon>Bacteroidales</taxon>
        <taxon>Prevotellaceae</taxon>
        <taxon>Alloprevotella</taxon>
    </lineage>
</organism>
<dbReference type="STRING" id="679199.HMPREF9332_00061"/>
<evidence type="ECO:0000259" key="5">
    <source>
        <dbReference type="Pfam" id="PF26216"/>
    </source>
</evidence>
<dbReference type="InterPro" id="IPR013486">
    <property type="entry name" value="SpoIID/LytB"/>
</dbReference>
<dbReference type="Pfam" id="PF00535">
    <property type="entry name" value="Glycos_transf_2"/>
    <property type="match status" value="1"/>
</dbReference>
<dbReference type="CDD" id="cd00761">
    <property type="entry name" value="Glyco_tranf_GTA_type"/>
    <property type="match status" value="1"/>
</dbReference>
<keyword evidence="7" id="KW-1185">Reference proteome</keyword>
<dbReference type="NCBIfam" id="TIGR02669">
    <property type="entry name" value="SpoIID_LytB"/>
    <property type="match status" value="1"/>
</dbReference>
<feature type="domain" description="DUF4922" evidence="4">
    <location>
        <begin position="463"/>
        <end position="607"/>
    </location>
</feature>
<dbReference type="InterPro" id="IPR001173">
    <property type="entry name" value="Glyco_trans_2-like"/>
</dbReference>
<dbReference type="InterPro" id="IPR029044">
    <property type="entry name" value="Nucleotide-diphossugar_trans"/>
</dbReference>
<comment type="caution">
    <text evidence="6">The sequence shown here is derived from an EMBL/GenBank/DDBJ whole genome shotgun (WGS) entry which is preliminary data.</text>
</comment>
<proteinExistence type="predicted"/>
<reference evidence="6 7" key="1">
    <citation type="submission" date="2011-08" db="EMBL/GenBank/DDBJ databases">
        <title>The Genome Sequence of Prevotella sp. oral taxon 302 str. F0323.</title>
        <authorList>
            <consortium name="The Broad Institute Genome Sequencing Platform"/>
            <person name="Earl A."/>
            <person name="Ward D."/>
            <person name="Feldgarden M."/>
            <person name="Gevers D."/>
            <person name="Izard J."/>
            <person name="Blanton J.M."/>
            <person name="Baranova O.V."/>
            <person name="Tanner A.C."/>
            <person name="Dewhirst F.E."/>
            <person name="Young S.K."/>
            <person name="Zeng Q."/>
            <person name="Gargeya S."/>
            <person name="Fitzgerald M."/>
            <person name="Haas B."/>
            <person name="Abouelleil A."/>
            <person name="Alvarado L."/>
            <person name="Arachchi H.M."/>
            <person name="Berlin A."/>
            <person name="Brown A."/>
            <person name="Chapman S.B."/>
            <person name="Chen Z."/>
            <person name="Dunbar C."/>
            <person name="Freedman E."/>
            <person name="Gearin G."/>
            <person name="Gellesch M."/>
            <person name="Goldberg J."/>
            <person name="Griggs A."/>
            <person name="Gujja S."/>
            <person name="Heiman D."/>
            <person name="Howarth C."/>
            <person name="Larson L."/>
            <person name="Lui A."/>
            <person name="MacDonald P.J.P."/>
            <person name="Montmayeur A."/>
            <person name="Murphy C."/>
            <person name="Neiman D."/>
            <person name="Pearson M."/>
            <person name="Priest M."/>
            <person name="Roberts A."/>
            <person name="Saif S."/>
            <person name="Shea T."/>
            <person name="Shenoy N."/>
            <person name="Sisk P."/>
            <person name="Stolte C."/>
            <person name="Sykes S."/>
            <person name="Wortman J."/>
            <person name="Nusbaum C."/>
            <person name="Birren B."/>
        </authorList>
    </citation>
    <scope>NUCLEOTIDE SEQUENCE [LARGE SCALE GENOMIC DNA]</scope>
    <source>
        <strain evidence="6 7">F0323</strain>
    </source>
</reference>
<sequence length="1232" mass="140729">MAMQNVDIFKAVDFHDLLRSTKSLKIVALKAKTKYSFLYISDKEVTLGYRCVERMIQAAEDIQAAMVYSDRYDDAHPHPVIDYQEGALRDDFDFGPLWLVRTDLLKSFFTNEDCRPRYRFSALYALRLYLSRNGAIFHLKEYLYSVTETDLRASGVKQFDYVDPRNREVQLENERICTEHLRCVGAFLPAEEFDDLPPFLEKDGDFPVGASVIIPVRNRVKTICDAIQSVLSQNASFDYNIIVVDNHSSDGTSEVIETFSSDKRVVHLIPKRKDLGIGGCWDLAIRDAHCGRYAVQLDSDDLYSSTDVLERIVMAFQKQKAAMVIGSYRMVNFQLETLPPGLIDHKEWTPDNGRNNALRINGLGAPRAFRTDILRRIGFPNTSYGEDYALGLTISRHYRIGRIYDELYLCRRWEGNSDAALNVEQVNKNNLYKDSLRTMELRARCSLNATRNHSVEASEIADFFNQQLERWQEVEERFRELDSVEMKEFPMGNSSLAVQYNPLRIVSTGAKIDKKTIKARQCFLCNKNRPSEQVSLPIAGKFQILVNPVPILPHHLTIPTRHHLPQTFSLLQDVMNQIAWKLKDAVVFYNGPRCGASAPDHAHLQAGEKGVIPIEKNWKFYSSKMQKVWPATHYDESELQDHGYSATQAGIYLLKEYACPGFVIVGERVGKNFLTNKLFDVLPIEAEMKEPDVNVLTWKEEGFPVLEERLVSIVFLRRKHRPNCYYAEGDANFVVSPGSVDMGGLIITPRKEDFDRMTAKKVCDILREVTATEKDLERIAKQLQNSKPQSTDITSSLSNSNQTAEPQVSVGICCGNEIRFTLHAPYMAKGRNEEGVQVVTCENGGIFWKGNLYSELTFTPIEKEASFTLQDVTIGVNFHWERQEVQTFRGKLRLLVHEGKIHVINELPVEDYLRSVISSEMSATSSLELLKAHAVVSRSWLFFQIQKKQRNRETNSNFFSFQRKKDEYIRWYDREDHTLFDVCADDHCQRYQGITREVAEAVSRAIDETHGLVLANEEEICDARFSKCCGGISETFATCWNDEDIVYLQPVRDIEDSTIPDLRIEENADKWIRQSPAAFCNTDDKQLLKQVLNSYDQETSDFYRWTVCYTKAEISTLVNKKTGEDFGEILDLIPIERGASGRLKKLQIVGTNKSMIIGKELEIRRILSESHLYSSAFVVDKDDAGNFTLIGAGWGHGVGMCQIGAAAMSEKGYEFTSILSHYYRNTVLKKIY</sequence>
<dbReference type="InterPro" id="IPR013693">
    <property type="entry name" value="SpoIID/LytB_N"/>
</dbReference>
<dbReference type="PATRIC" id="fig|679199.3.peg.64"/>
<evidence type="ECO:0000259" key="2">
    <source>
        <dbReference type="Pfam" id="PF00535"/>
    </source>
</evidence>
<name>G5G911_9BACT</name>
<evidence type="ECO:0008006" key="8">
    <source>
        <dbReference type="Google" id="ProtNLM"/>
    </source>
</evidence>
<dbReference type="PANTHER" id="PTHR43685">
    <property type="entry name" value="GLYCOSYLTRANSFERASE"/>
    <property type="match status" value="1"/>
</dbReference>